<proteinExistence type="predicted"/>
<evidence type="ECO:0000256" key="3">
    <source>
        <dbReference type="ARBA" id="ARBA00022989"/>
    </source>
</evidence>
<evidence type="ECO:0000256" key="1">
    <source>
        <dbReference type="ARBA" id="ARBA00004141"/>
    </source>
</evidence>
<keyword evidence="2 5" id="KW-0812">Transmembrane</keyword>
<evidence type="ECO:0000256" key="2">
    <source>
        <dbReference type="ARBA" id="ARBA00022692"/>
    </source>
</evidence>
<organism evidence="6 7">
    <name type="scientific">Providencia rettgeri</name>
    <dbReference type="NCBI Taxonomy" id="587"/>
    <lineage>
        <taxon>Bacteria</taxon>
        <taxon>Pseudomonadati</taxon>
        <taxon>Pseudomonadota</taxon>
        <taxon>Gammaproteobacteria</taxon>
        <taxon>Enterobacterales</taxon>
        <taxon>Morganellaceae</taxon>
        <taxon>Providencia</taxon>
    </lineage>
</organism>
<dbReference type="InterPro" id="IPR007300">
    <property type="entry name" value="CidB/LrgB"/>
</dbReference>
<dbReference type="PANTHER" id="PTHR30249">
    <property type="entry name" value="PUTATIVE SEROTONIN TRANSPORTER"/>
    <property type="match status" value="1"/>
</dbReference>
<feature type="transmembrane region" description="Helical" evidence="5">
    <location>
        <begin position="95"/>
        <end position="119"/>
    </location>
</feature>
<evidence type="ECO:0000256" key="5">
    <source>
        <dbReference type="SAM" id="Phobius"/>
    </source>
</evidence>
<dbReference type="EMBL" id="UGTZ01000001">
    <property type="protein sequence ID" value="SUC32327.1"/>
    <property type="molecule type" value="Genomic_DNA"/>
</dbReference>
<evidence type="ECO:0000313" key="7">
    <source>
        <dbReference type="Proteomes" id="UP000254208"/>
    </source>
</evidence>
<sequence>MVGATPDIAGSILPKSVTTPIAMAVADSVGGIPAISAACVLFVGILGAMFGHSLFDVLRVRTHASRGLAMGTASHALGTARCAEVNYIEGAYSSLALMTCGVITSLIAPFIFPVILHLFS</sequence>
<gene>
    <name evidence="6" type="primary">yohK</name>
    <name evidence="6" type="ORF">NCTC11801_03305</name>
</gene>
<keyword evidence="3 5" id="KW-1133">Transmembrane helix</keyword>
<dbReference type="Pfam" id="PF04172">
    <property type="entry name" value="LrgB"/>
    <property type="match status" value="1"/>
</dbReference>
<keyword evidence="4 5" id="KW-0472">Membrane</keyword>
<name>A0A379FUL4_PRORE</name>
<feature type="transmembrane region" description="Helical" evidence="5">
    <location>
        <begin position="32"/>
        <end position="55"/>
    </location>
</feature>
<dbReference type="Proteomes" id="UP000254208">
    <property type="component" value="Unassembled WGS sequence"/>
</dbReference>
<dbReference type="AlphaFoldDB" id="A0A379FUL4"/>
<comment type="subcellular location">
    <subcellularLocation>
        <location evidence="1">Membrane</location>
        <topology evidence="1">Multi-pass membrane protein</topology>
    </subcellularLocation>
</comment>
<evidence type="ECO:0000256" key="4">
    <source>
        <dbReference type="ARBA" id="ARBA00023136"/>
    </source>
</evidence>
<protein>
    <submittedName>
        <fullName evidence="6">Inner membrane protein yohK</fullName>
    </submittedName>
</protein>
<reference evidence="6 7" key="1">
    <citation type="submission" date="2018-06" db="EMBL/GenBank/DDBJ databases">
        <authorList>
            <consortium name="Pathogen Informatics"/>
            <person name="Doyle S."/>
        </authorList>
    </citation>
    <scope>NUCLEOTIDE SEQUENCE [LARGE SCALE GENOMIC DNA]</scope>
    <source>
        <strain evidence="6 7">NCTC11801</strain>
    </source>
</reference>
<accession>A0A379FUL4</accession>
<dbReference type="GO" id="GO:0016020">
    <property type="term" value="C:membrane"/>
    <property type="evidence" value="ECO:0007669"/>
    <property type="project" value="UniProtKB-SubCell"/>
</dbReference>
<dbReference type="PANTHER" id="PTHR30249:SF0">
    <property type="entry name" value="PLASTIDAL GLYCOLATE_GLYCERATE TRANSLOCATOR 1, CHLOROPLASTIC"/>
    <property type="match status" value="1"/>
</dbReference>
<evidence type="ECO:0000313" key="6">
    <source>
        <dbReference type="EMBL" id="SUC32327.1"/>
    </source>
</evidence>